<feature type="region of interest" description="Disordered" evidence="1">
    <location>
        <begin position="163"/>
        <end position="198"/>
    </location>
</feature>
<feature type="region of interest" description="Disordered" evidence="1">
    <location>
        <begin position="578"/>
        <end position="599"/>
    </location>
</feature>
<sequence length="599" mass="64271">MSRSRSLEAVEAELDTVMTLPPRFALGTGAGGAEQGLEPERNNERNDQHNHPRNNNNNNTSNNSNSNAHHEHKFEEHAHSHSHDLGHAHSHGHGHSHGHNHSHSHGHGHGHGHGHHPGHGHSHGLAEGLGIPDFSSDMDGDFGMLDDDEALADALLSMGIEDLAAGEGNDGGDDEDDEEASASANANKNEDEEEDPRVLSFQQAAQNTLRNLFGKPSPFRSVVDNSDSEEEEEENGVDNRGSDDEDGDDSSEKEEEEDEEDGLCYPTQVFFGTELASQNGGHHELGALCATRPEQIVLSLDNRTRSVDIEYSFYATDAEEATIVAAISIPVDQIRVEMRTSALPRGAPTQVMLVLKLKEHLSKGAFLAQEMEGENSFEQVSDWTEGQCASRADAIIILGRAADLVSFSSLFAERFPDSSVGLLEPGSGQALSAMPANTEAYRTPRLEGALAGSDDEDDDEDDVMGTIASGSKAFIEELSDDDDETAGFAAVGAHQNEMPQLAGDAAYEPLPVTEEDLLASLLEGGINFGGENDEGSGYIDSLELSDEILQALEKDDINATDIEEAGSLASDFMLAGDEKGSADHDFETAHAGWQDKEGM</sequence>
<evidence type="ECO:0000313" key="3">
    <source>
        <dbReference type="Proteomes" id="UP000241890"/>
    </source>
</evidence>
<organism evidence="2 3">
    <name type="scientific">Hondaea fermentalgiana</name>
    <dbReference type="NCBI Taxonomy" id="2315210"/>
    <lineage>
        <taxon>Eukaryota</taxon>
        <taxon>Sar</taxon>
        <taxon>Stramenopiles</taxon>
        <taxon>Bigyra</taxon>
        <taxon>Labyrinthulomycetes</taxon>
        <taxon>Thraustochytrida</taxon>
        <taxon>Thraustochytriidae</taxon>
        <taxon>Hondaea</taxon>
    </lineage>
</organism>
<feature type="region of interest" description="Disordered" evidence="1">
    <location>
        <begin position="14"/>
        <end position="132"/>
    </location>
</feature>
<dbReference type="AlphaFoldDB" id="A0A2R5GH21"/>
<feature type="compositionally biased region" description="Basic and acidic residues" evidence="1">
    <location>
        <begin position="38"/>
        <end position="50"/>
    </location>
</feature>
<dbReference type="EMBL" id="BEYU01000037">
    <property type="protein sequence ID" value="GBG27943.1"/>
    <property type="molecule type" value="Genomic_DNA"/>
</dbReference>
<reference evidence="2 3" key="1">
    <citation type="submission" date="2017-12" db="EMBL/GenBank/DDBJ databases">
        <title>Sequencing, de novo assembly and annotation of complete genome of a new Thraustochytrid species, strain FCC1311.</title>
        <authorList>
            <person name="Sedici K."/>
            <person name="Godart F."/>
            <person name="Aiese Cigliano R."/>
            <person name="Sanseverino W."/>
            <person name="Barakat M."/>
            <person name="Ortet P."/>
            <person name="Marechal E."/>
            <person name="Cagnac O."/>
            <person name="Amato A."/>
        </authorList>
    </citation>
    <scope>NUCLEOTIDE SEQUENCE [LARGE SCALE GENOMIC DNA]</scope>
</reference>
<dbReference type="Proteomes" id="UP000241890">
    <property type="component" value="Unassembled WGS sequence"/>
</dbReference>
<evidence type="ECO:0000256" key="1">
    <source>
        <dbReference type="SAM" id="MobiDB-lite"/>
    </source>
</evidence>
<dbReference type="InParanoid" id="A0A2R5GH21"/>
<feature type="compositionally biased region" description="Acidic residues" evidence="1">
    <location>
        <begin position="226"/>
        <end position="236"/>
    </location>
</feature>
<name>A0A2R5GH21_9STRA</name>
<evidence type="ECO:0000313" key="2">
    <source>
        <dbReference type="EMBL" id="GBG27943.1"/>
    </source>
</evidence>
<accession>A0A2R5GH21</accession>
<feature type="compositionally biased region" description="Basic and acidic residues" evidence="1">
    <location>
        <begin position="68"/>
        <end position="87"/>
    </location>
</feature>
<comment type="caution">
    <text evidence="2">The sequence shown here is derived from an EMBL/GenBank/DDBJ whole genome shotgun (WGS) entry which is preliminary data.</text>
</comment>
<keyword evidence="3" id="KW-1185">Reference proteome</keyword>
<feature type="compositionally biased region" description="Acidic residues" evidence="1">
    <location>
        <begin position="243"/>
        <end position="262"/>
    </location>
</feature>
<proteinExistence type="predicted"/>
<gene>
    <name evidence="2" type="ORF">FCC1311_041662</name>
</gene>
<feature type="compositionally biased region" description="Low complexity" evidence="1">
    <location>
        <begin position="54"/>
        <end position="67"/>
    </location>
</feature>
<feature type="compositionally biased region" description="Acidic residues" evidence="1">
    <location>
        <begin position="170"/>
        <end position="180"/>
    </location>
</feature>
<protein>
    <submittedName>
        <fullName evidence="2">Uncharacterized protein</fullName>
    </submittedName>
</protein>
<feature type="compositionally biased region" description="Basic residues" evidence="1">
    <location>
        <begin position="88"/>
        <end position="122"/>
    </location>
</feature>
<feature type="region of interest" description="Disordered" evidence="1">
    <location>
        <begin position="210"/>
        <end position="263"/>
    </location>
</feature>